<dbReference type="GeneID" id="42059610"/>
<proteinExistence type="predicted"/>
<sequence>MSLEAVLLILITSLYYIKINVNLLDNTFIDKEILRL</sequence>
<evidence type="ECO:0000313" key="1">
    <source>
        <dbReference type="EMBL" id="CZR45000.1"/>
    </source>
</evidence>
<dbReference type="RefSeq" id="XP_031085534.1">
    <property type="nucleotide sequence ID" value="XM_031219813.1"/>
</dbReference>
<evidence type="ECO:0000313" key="2">
    <source>
        <dbReference type="Proteomes" id="UP000183971"/>
    </source>
</evidence>
<accession>A0A1L7VX53</accession>
<dbReference type="Proteomes" id="UP000183971">
    <property type="component" value="Unassembled WGS sequence"/>
</dbReference>
<dbReference type="VEuPathDB" id="FungiDB:FPRO_14752"/>
<gene>
    <name evidence="1" type="ORF">FPRO_14752</name>
</gene>
<keyword evidence="2" id="KW-1185">Reference proteome</keyword>
<dbReference type="EMBL" id="FJOF01000008">
    <property type="protein sequence ID" value="CZR45000.1"/>
    <property type="molecule type" value="Genomic_DNA"/>
</dbReference>
<dbReference type="AlphaFoldDB" id="A0A1L7VX53"/>
<organism evidence="1 2">
    <name type="scientific">Fusarium proliferatum (strain ET1)</name>
    <name type="common">Orchid endophyte fungus</name>
    <dbReference type="NCBI Taxonomy" id="1227346"/>
    <lineage>
        <taxon>Eukaryota</taxon>
        <taxon>Fungi</taxon>
        <taxon>Dikarya</taxon>
        <taxon>Ascomycota</taxon>
        <taxon>Pezizomycotina</taxon>
        <taxon>Sordariomycetes</taxon>
        <taxon>Hypocreomycetidae</taxon>
        <taxon>Hypocreales</taxon>
        <taxon>Nectriaceae</taxon>
        <taxon>Fusarium</taxon>
        <taxon>Fusarium fujikuroi species complex</taxon>
    </lineage>
</organism>
<comment type="caution">
    <text evidence="1">The sequence shown here is derived from an EMBL/GenBank/DDBJ whole genome shotgun (WGS) entry which is preliminary data.</text>
</comment>
<reference evidence="2" key="1">
    <citation type="journal article" date="2016" name="Genome Biol. Evol.">
        <title>Comparative 'omics' of the Fusarium fujikuroi species complex highlights differences in genetic potential and metabolite synthesis.</title>
        <authorList>
            <person name="Niehaus E.-M."/>
            <person name="Muensterkoetter M."/>
            <person name="Proctor R.H."/>
            <person name="Brown D.W."/>
            <person name="Sharon A."/>
            <person name="Idan Y."/>
            <person name="Oren-Young L."/>
            <person name="Sieber C.M."/>
            <person name="Novak O."/>
            <person name="Pencik A."/>
            <person name="Tarkowska D."/>
            <person name="Hromadova K."/>
            <person name="Freeman S."/>
            <person name="Maymon M."/>
            <person name="Elazar M."/>
            <person name="Youssef S.A."/>
            <person name="El-Shabrawy E.S.M."/>
            <person name="Shalaby A.B.A."/>
            <person name="Houterman P."/>
            <person name="Brock N.L."/>
            <person name="Burkhardt I."/>
            <person name="Tsavkelova E.A."/>
            <person name="Dickschat J.S."/>
            <person name="Galuszka P."/>
            <person name="Gueldener U."/>
            <person name="Tudzynski B."/>
        </authorList>
    </citation>
    <scope>NUCLEOTIDE SEQUENCE [LARGE SCALE GENOMIC DNA]</scope>
    <source>
        <strain evidence="2">ET1</strain>
    </source>
</reference>
<name>A0A1L7VX53_FUSPR</name>
<protein>
    <submittedName>
        <fullName evidence="1">Uncharacterized protein</fullName>
    </submittedName>
</protein>